<evidence type="ECO:0008006" key="3">
    <source>
        <dbReference type="Google" id="ProtNLM"/>
    </source>
</evidence>
<comment type="caution">
    <text evidence="1">The sequence shown here is derived from an EMBL/GenBank/DDBJ whole genome shotgun (WGS) entry which is preliminary data.</text>
</comment>
<name>A0AAD4WJT9_PRUDU</name>
<sequence length="78" mass="9023">MKLEKFDEASKDESWMKAMEDELSMSEKNATWELVDRPTDKPIIGVKWVFKTKLNLDGSVQKNKARLVAKDKVDSHIN</sequence>
<proteinExistence type="predicted"/>
<dbReference type="Proteomes" id="UP001054821">
    <property type="component" value="Chromosome 2"/>
</dbReference>
<reference evidence="1 2" key="1">
    <citation type="journal article" date="2022" name="G3 (Bethesda)">
        <title>Whole-genome sequence and methylome profiling of the almond [Prunus dulcis (Mill.) D.A. Webb] cultivar 'Nonpareil'.</title>
        <authorList>
            <person name="D'Amico-Willman K.M."/>
            <person name="Ouma W.Z."/>
            <person name="Meulia T."/>
            <person name="Sideli G.M."/>
            <person name="Gradziel T.M."/>
            <person name="Fresnedo-Ramirez J."/>
        </authorList>
    </citation>
    <scope>NUCLEOTIDE SEQUENCE [LARGE SCALE GENOMIC DNA]</scope>
    <source>
        <strain evidence="1">Clone GOH B32 T37-40</strain>
    </source>
</reference>
<accession>A0AAD4WJT9</accession>
<evidence type="ECO:0000313" key="1">
    <source>
        <dbReference type="EMBL" id="KAI5343367.1"/>
    </source>
</evidence>
<keyword evidence="2" id="KW-1185">Reference proteome</keyword>
<gene>
    <name evidence="1" type="ORF">L3X38_011243</name>
</gene>
<evidence type="ECO:0000313" key="2">
    <source>
        <dbReference type="Proteomes" id="UP001054821"/>
    </source>
</evidence>
<dbReference type="AlphaFoldDB" id="A0AAD4WJT9"/>
<protein>
    <recommendedName>
        <fullName evidence="3">Reverse transcriptase Ty1/copia-type domain-containing protein</fullName>
    </recommendedName>
</protein>
<organism evidence="1 2">
    <name type="scientific">Prunus dulcis</name>
    <name type="common">Almond</name>
    <name type="synonym">Amygdalus dulcis</name>
    <dbReference type="NCBI Taxonomy" id="3755"/>
    <lineage>
        <taxon>Eukaryota</taxon>
        <taxon>Viridiplantae</taxon>
        <taxon>Streptophyta</taxon>
        <taxon>Embryophyta</taxon>
        <taxon>Tracheophyta</taxon>
        <taxon>Spermatophyta</taxon>
        <taxon>Magnoliopsida</taxon>
        <taxon>eudicotyledons</taxon>
        <taxon>Gunneridae</taxon>
        <taxon>Pentapetalae</taxon>
        <taxon>rosids</taxon>
        <taxon>fabids</taxon>
        <taxon>Rosales</taxon>
        <taxon>Rosaceae</taxon>
        <taxon>Amygdaloideae</taxon>
        <taxon>Amygdaleae</taxon>
        <taxon>Prunus</taxon>
    </lineage>
</organism>
<dbReference type="EMBL" id="JAJFAZ020000002">
    <property type="protein sequence ID" value="KAI5343367.1"/>
    <property type="molecule type" value="Genomic_DNA"/>
</dbReference>